<keyword evidence="8 9" id="KW-0539">Nucleus</keyword>
<name>A0A0F7SRQ7_PHARH</name>
<dbReference type="EMBL" id="LN483166">
    <property type="protein sequence ID" value="CED84877.1"/>
    <property type="molecule type" value="Genomic_DNA"/>
</dbReference>
<dbReference type="GO" id="GO:0017056">
    <property type="term" value="F:structural constituent of nuclear pore"/>
    <property type="evidence" value="ECO:0007669"/>
    <property type="project" value="TreeGrafter"/>
</dbReference>
<evidence type="ECO:0000313" key="10">
    <source>
        <dbReference type="EMBL" id="CED84877.1"/>
    </source>
</evidence>
<dbReference type="GO" id="GO:0045893">
    <property type="term" value="P:positive regulation of DNA-templated transcription"/>
    <property type="evidence" value="ECO:0007669"/>
    <property type="project" value="TreeGrafter"/>
</dbReference>
<evidence type="ECO:0000256" key="4">
    <source>
        <dbReference type="ARBA" id="ARBA00022816"/>
    </source>
</evidence>
<evidence type="ECO:0000256" key="9">
    <source>
        <dbReference type="RuleBase" id="RU365073"/>
    </source>
</evidence>
<dbReference type="GO" id="GO:0006406">
    <property type="term" value="P:mRNA export from nucleus"/>
    <property type="evidence" value="ECO:0007669"/>
    <property type="project" value="TreeGrafter"/>
</dbReference>
<dbReference type="GO" id="GO:0031080">
    <property type="term" value="C:nuclear pore outer ring"/>
    <property type="evidence" value="ECO:0007669"/>
    <property type="project" value="TreeGrafter"/>
</dbReference>
<accession>A0A0F7SRQ7</accession>
<comment type="function">
    <text evidence="9">Functions as a component of the nuclear pore complex (NPC).</text>
</comment>
<evidence type="ECO:0000256" key="1">
    <source>
        <dbReference type="ARBA" id="ARBA00004567"/>
    </source>
</evidence>
<keyword evidence="7 9" id="KW-0906">Nuclear pore complex</keyword>
<evidence type="ECO:0000256" key="3">
    <source>
        <dbReference type="ARBA" id="ARBA00022448"/>
    </source>
</evidence>
<reference evidence="10" key="1">
    <citation type="submission" date="2014-08" db="EMBL/GenBank/DDBJ databases">
        <authorList>
            <person name="Sharma Rahul"/>
            <person name="Thines Marco"/>
        </authorList>
    </citation>
    <scope>NUCLEOTIDE SEQUENCE</scope>
</reference>
<keyword evidence="9" id="KW-0472">Membrane</keyword>
<comment type="subcellular location">
    <subcellularLocation>
        <location evidence="1 9">Nucleus</location>
        <location evidence="1 9">Nuclear pore complex</location>
    </subcellularLocation>
</comment>
<protein>
    <recommendedName>
        <fullName evidence="9">Nuclear pore complex protein Nup85</fullName>
    </recommendedName>
</protein>
<dbReference type="Pfam" id="PF07575">
    <property type="entry name" value="Nucleopor_Nup85"/>
    <property type="match status" value="1"/>
</dbReference>
<keyword evidence="5 9" id="KW-0653">Protein transport</keyword>
<evidence type="ECO:0000256" key="6">
    <source>
        <dbReference type="ARBA" id="ARBA00023010"/>
    </source>
</evidence>
<comment type="similarity">
    <text evidence="2 9">Belongs to the nucleoporin Nup85 family.</text>
</comment>
<dbReference type="GO" id="GO:0031965">
    <property type="term" value="C:nuclear membrane"/>
    <property type="evidence" value="ECO:0007669"/>
    <property type="project" value="UniProtKB-UniRule"/>
</dbReference>
<evidence type="ECO:0000256" key="8">
    <source>
        <dbReference type="ARBA" id="ARBA00023242"/>
    </source>
</evidence>
<keyword evidence="6 9" id="KW-0811">Translocation</keyword>
<dbReference type="PANTHER" id="PTHR13373">
    <property type="entry name" value="FROUNT PROTEIN-RELATED"/>
    <property type="match status" value="1"/>
</dbReference>
<sequence>MTTLSFSSGPIPQGHLTQWQDSGRTLSHILSPGFGSEVGAFVTKRDGTLTSAKLKTPAHGERAIFFGKWDKVPQHLIPLYTRTYTLFHSLQQIAAESNPAPQDTSFLRRPSAAKPNLPSASQINFYSRIASLYTETLRQTLLLPTLTASEQDHWASITQIFHLAKILYLPEDGRGDGVVGEELLDWINMADLGPTTEEGEEILGFSNGDSWAHEEFWSYLIRSLLRGFLPSTSQLISTLSTHPSPVLSSISSKIATHLADYPRSSSSSYPTERAFLQAHSSWRAQFRTLCVPLTKRGWALEGAWGSSDESSGLEDVVQAVLELMQGKEDRVLEECVDWKEAVGAWGVWVRPSLKRDDLPETIRTISSGVLSLDPAAQDETVMYALLQGDITQTITSTNTLSVWLATHLTDLMDKLGLVETVVGAERGLRDHFVLEYALHLASEEGLWRMTCDYLKTCGEEGRRRVAGLLERISLEKDEQDGGGIDESKVEEVFRTLQTLGLEEESRTLSRVVGQRMVQSRQYGLAVAYCVRAGDGRRLGIISDKILNVYVQKGPKEFIEHVNSIPPSLFSPESPHYIASAASGLSPSTTSNPTFPILASKLNFLPLYRDFLESFHSNDLPKAASLLSNMFASDIAPKGFWAVLLVDSVVILEDQRMLVGTEEAYGLLGRLEEVVSGSSHSPGDYLGYLVDLQTTSSSTGNAPSSSSSSSSFDAFNTPLSTTSTFNTIAKSRPLVNGQRKKGNGKSPTDEFYLAGLKGLEVVRLALARYLARDLLG</sequence>
<dbReference type="AlphaFoldDB" id="A0A0F7SRQ7"/>
<comment type="subunit">
    <text evidence="9">Component of the nuclear pore complex (NPC).</text>
</comment>
<evidence type="ECO:0000256" key="2">
    <source>
        <dbReference type="ARBA" id="ARBA00005573"/>
    </source>
</evidence>
<keyword evidence="4 9" id="KW-0509">mRNA transport</keyword>
<keyword evidence="3 9" id="KW-0813">Transport</keyword>
<dbReference type="InterPro" id="IPR011502">
    <property type="entry name" value="Nucleoporin_Nup85"/>
</dbReference>
<organism evidence="10">
    <name type="scientific">Phaffia rhodozyma</name>
    <name type="common">Yeast</name>
    <name type="synonym">Xanthophyllomyces dendrorhous</name>
    <dbReference type="NCBI Taxonomy" id="264483"/>
    <lineage>
        <taxon>Eukaryota</taxon>
        <taxon>Fungi</taxon>
        <taxon>Dikarya</taxon>
        <taxon>Basidiomycota</taxon>
        <taxon>Agaricomycotina</taxon>
        <taxon>Tremellomycetes</taxon>
        <taxon>Cystofilobasidiales</taxon>
        <taxon>Mrakiaceae</taxon>
        <taxon>Phaffia</taxon>
    </lineage>
</organism>
<evidence type="ECO:0000256" key="5">
    <source>
        <dbReference type="ARBA" id="ARBA00022927"/>
    </source>
</evidence>
<evidence type="ECO:0000256" key="7">
    <source>
        <dbReference type="ARBA" id="ARBA00023132"/>
    </source>
</evidence>
<proteinExistence type="inferred from homology"/>
<dbReference type="GO" id="GO:0006606">
    <property type="term" value="P:protein import into nucleus"/>
    <property type="evidence" value="ECO:0007669"/>
    <property type="project" value="TreeGrafter"/>
</dbReference>
<dbReference type="PANTHER" id="PTHR13373:SF21">
    <property type="entry name" value="NUCLEAR PORE COMPLEX PROTEIN NUP85"/>
    <property type="match status" value="1"/>
</dbReference>